<dbReference type="NCBIfam" id="TIGR03696">
    <property type="entry name" value="Rhs_assc_core"/>
    <property type="match status" value="1"/>
</dbReference>
<dbReference type="InterPro" id="IPR017897">
    <property type="entry name" value="Thrombospondin_3_rpt"/>
</dbReference>
<dbReference type="Gene3D" id="4.10.1080.10">
    <property type="entry name" value="TSP type-3 repeat"/>
    <property type="match status" value="1"/>
</dbReference>
<dbReference type="PANTHER" id="PTHR32305:SF15">
    <property type="entry name" value="PROTEIN RHSA-RELATED"/>
    <property type="match status" value="1"/>
</dbReference>
<dbReference type="GO" id="GO:0007155">
    <property type="term" value="P:cell adhesion"/>
    <property type="evidence" value="ECO:0007669"/>
    <property type="project" value="InterPro"/>
</dbReference>
<name>A0AA96EVQ8_9FLAO</name>
<proteinExistence type="predicted"/>
<keyword evidence="6" id="KW-1185">Reference proteome</keyword>
<evidence type="ECO:0000313" key="4">
    <source>
        <dbReference type="EMBL" id="WNM19473.1"/>
    </source>
</evidence>
<organism evidence="4">
    <name type="scientific">Flavobacterium capsici</name>
    <dbReference type="NCBI Taxonomy" id="3075618"/>
    <lineage>
        <taxon>Bacteria</taxon>
        <taxon>Pseudomonadati</taxon>
        <taxon>Bacteroidota</taxon>
        <taxon>Flavobacteriia</taxon>
        <taxon>Flavobacteriales</taxon>
        <taxon>Flavobacteriaceae</taxon>
        <taxon>Flavobacterium</taxon>
    </lineage>
</organism>
<dbReference type="GO" id="GO:0005509">
    <property type="term" value="F:calcium ion binding"/>
    <property type="evidence" value="ECO:0007669"/>
    <property type="project" value="InterPro"/>
</dbReference>
<dbReference type="Gene3D" id="2.180.10.10">
    <property type="entry name" value="RHS repeat-associated core"/>
    <property type="match status" value="2"/>
</dbReference>
<dbReference type="PROSITE" id="PS00018">
    <property type="entry name" value="EF_HAND_1"/>
    <property type="match status" value="1"/>
</dbReference>
<dbReference type="Proteomes" id="UP001304515">
    <property type="component" value="Chromosome"/>
</dbReference>
<reference evidence="4 6" key="1">
    <citation type="submission" date="2023-09" db="EMBL/GenBank/DDBJ databases">
        <title>Flavobacterium sp. a novel bacteria isolate from Pepper rhizosphere.</title>
        <authorList>
            <person name="Peng Y."/>
            <person name="Lee J."/>
        </authorList>
    </citation>
    <scope>NUCLEOTIDE SEQUENCE</scope>
    <source>
        <strain evidence="4">PMR2A8</strain>
        <strain evidence="5 6">PMTSA4</strain>
    </source>
</reference>
<dbReference type="InterPro" id="IPR045619">
    <property type="entry name" value="DUF6443"/>
</dbReference>
<dbReference type="SUPFAM" id="SSF103647">
    <property type="entry name" value="TSP type-3 repeat"/>
    <property type="match status" value="1"/>
</dbReference>
<dbReference type="PANTHER" id="PTHR32305">
    <property type="match status" value="1"/>
</dbReference>
<dbReference type="InterPro" id="IPR003367">
    <property type="entry name" value="Thrombospondin_3-like_rpt"/>
</dbReference>
<keyword evidence="1" id="KW-0732">Signal</keyword>
<dbReference type="InterPro" id="IPR050708">
    <property type="entry name" value="T6SS_VgrG/RHS"/>
</dbReference>
<sequence>MKNSNVSQKRRILKKGLLIFLFIQSCFVVGQKNYFTAPVVTMPYNQINAFTSAENIDPQHTMPNHISINPRAYVKLKIDNEIGPFRWVRVNLKLLIIPILADGHDDSANEFTRELVAEYNPAGNAANFSDLAVCELKNSYGVRIKVLDATTIDIVSGSSYNYVNQNVSIDLTFETERYYLLTEQLPAITSQIINDEEGLPASLFLNWSQLTGAYQYELEWTWVDNYDIDGSPLSEGQIYFSTRDFELNNSRIRTSDTNYEIPLIYARGYIIYRVRAIGRFIDNFTDVNKEYFGPWSSGSYYKYTVEDWQNSTISISEHEGNKNWQFQASYAENGKKKEVVSYFDGSLRNRQTVTKINSEKNSVIVGEVIYDTQGRPAVEILPAPVNRNFIKYFKDLNRAVNGDIYTHLDFDWDSISETQCNIPPRPMSNESGSSKYYSKINDMDSPFRDFIPNAFGYPFSQIEYTADNTGRIARKGGVGVAHQLGTNHEMKYFYSVPHQEELNRLFGYHVGFVSHYKKNIVVDPNGQVSVSYLDPQGRTVATALTAENPESLQGLEDANSAYQEISVDLLSKVNATDYDTELDNNELYSSSNFFNHNDILKVSKQIGVAGNNIAHIFNYSVKNETVFIPEICEEKYSFVYDLTISLKDNCTRDLFSVPNGVITIGEEGIGTQALVNYQQSFNPANLLLSTGSYSLVKELKVNQNTLQNYANHYVEMLTNPEIGGSCYIDPHGFSPEQFNIDCNTTCEECTQSIGTKCNYVLKQLKNIYNVPEGNNAVFVQNSSTCAVTVNNSQITETINFGQPISQEVINAQVTRIIADWNLLSTACDKICGDKFASSCSINRTILSNDVSPGGQYATTISMTQNYQATGDSSNLNTSTLSVFNENNQLVYNGILNNTGGGNFNWRNPITPYKESDGTESKIYVTNTGVTGYSPPFVSGTLLVENGLEFVRPQNLLNVDDFISNWRPSWAASLLPYHPEYCYLMYSDALCGVTKSVSIHEFNENGTINSVTPSNLTSDQYDSYLGFIDTFDKAITAGLFSASNPDGSNNHLIYNNDPYFNSLINSFETGTLFQYRKDIMLEALNQQYETNLLNPNLTPDPNIASNYANLYKAAVMMARCNAIQVCSYTPVNFNNLTDVEKNRIWNTYKNLYISLKQRIKHVFINVYAKSQGCFNGCIGDMGTDNITNVISNYTSYGPSAQNTFQLINTFISQNDPSTSVTHPTLCDAAINGSYESKIKRFIPIDFAYDSDETATNAINDLMALNAYQYYAQTGNCPLVNDLNLFLGGLFEDINLANTVGLNGWNIIGQGLTASLFEDITGTPIPSSTNPTMTVTTNGSTAEFSFTPLSSSYVGTAPQIRLTIPVGANINWNNYNATGTGGWKIIATSQLYYDEANSNLTANPPISAFQVIARVCDTNNTNFRDVILTGTTIAKIGSCHLEGEPGDGQVLVPTENTNCNKKELFANALKDLMNYLVDNNLVTQQVDISNLPVFVNGFLYIYLGIQPGDLVQWNGYGGGSQSFAIFINNMPRLAVSSQAGGSNWIINSISSITIGYVYVGGLGPNNIPSQANLMDIVFETENGPQTVNAQIFTWYGAKLPLYFSCCSPCGEWDFNGDGTGDLCDGPTDHDNDNDGIPNYVDNCPDNYNPNQEDSDNDGIGDVCEYYTNINGATACQLNVEEEIIHENNIKNILNYFIDPNNHIVTSQGYYYINLTPTNTISEFSTYVQQGNLQVLFQSLRNSFHNLDPNYNVPVSLAEVGMSCNNTFTGITFTSGLLSHNYSSLNIWFNFNSNVSHVNSFDIVNNNTAILHYVDNQGIPQIQAVSFSFLTTYSATENSSDALGSLFCSFLSQNNYVYPTQSRMSHERLPKLSTNDGKTFYYSHQNRAEEPSNAGSNSCDCIPQTVAPVACEENYYIYKDIMNSFGLLEAPNFLSDEQFCGLNMQYIVVSYKYYLQTLGVTSIDDVNYLSIGEFGDTYLNYGYANINNVIDNYKVYAAENSQDPDRLFWNNYVNTIYVATMTDCPPAPLPLTPFPVTLNSPCDELMTNISATYELDSYNAYIEYLRREFIRKYIEQAMKVAVENFTMNYKDKEYQYTLYYYDQAGNLIQTVAPEGVDRLNSSLNNGINNHRNSINPVENPTYVPSHSFKTEYKYNSLNQLVWQQTPDGGITKFAYDRLGRIIASQNAKQSVIDEGTKSERFSYTVYDFLGRITEAGEIFVLPNSYTITEEGRLEQGSLIVDAFYNFISKREVTITIYTEDPIVESYNNIHASDLFLTNNTANYQISHSNRNRVTGIFYYNDYGSPDKFDNAIFYNYDVHGNVKEQVTYNMFLRQLSCSDGEIINENGQLNDCEKHLKRVLYEYDLISGNVNKVIFQPKKADQFIHKYNYDADNRIVDVQTSPDGIIWEKDADYKYYPHGPLARSEIGDKKVQGVDYAYTLQGWLKVVNGENLVEPKNDMGTDGDMNLITKTKDAFGYSLNYFSEKNVQDYVAINNDNGTNSYRPLMFGRDNSITGNGNNLYNGNIKQMTTGLRVNEDNLLTVQKNNYYYDQLNRIIALKSAAVKPSSGGYSDISSSYGTSYSYDRNGNILSLVRSAAKQDGNIIVMDDLKYEYQEGTNKLKIVGDASSATNAMDFNNDLEDQLAQLAALGISYDPADLNTSNYIYDNIGQLIEDKSEGLRIFWRVDGKIKRIIKSLNGVTTFISFEYDGLGNRISKEISIEGEDKVVTTYYARDAQGNVLGVYNFIRKNENESTLNELYIKEHHLYGSSRIGLEEKNLLVYTNAPIKKGKRTNVEENKSQEVKKPDVVAVEVQMPRVVDPSTIFAQVACISNPLPVVRDFSLNLGFNKFATWNTNGVALSNPTPANVSLSTNIRINQDASLPVNSTNYDLGKIVFSGNTPVIPIAASSLLPIPSCYNIATNPDNSIFIERPQINGCTTTSFQPNNIIFNAYQSGSLEYSIVDLVNRYDVVTVGFVVDNIFYGMKAFISGDNLKIARVEGTTVTTLSTIPIINFGPSYQPVVKVRKTATGVQYVAPTSTYNLTVADFNTKTAKLRIDFLKPNTAISNLKIIPEEIYNITSEVALSVKKININTYKPRLSISKYTKTLNNNDVSLSIYSIEPPSTTAVDFSVEFNTSFNGFSTVKLNGVQTTVGSSWTTPTTPSTTTPTTSKLGSFVASNLAAVDFDMCFLNYSFNTINDNYSFDDNASPLAPTGSGSSNATMALNGAIRDYGPCLLDQDQDSLYDIYEVIFNPDGSIVYTDTDGDGCPNYLDADDDNDGIRTNYEGADLDGDHNPNTGVVWNHDATSATNPDAIPDYLDPDDDGDGIYTIYEGANPNFANFPLTTNIPNFSVDTDGDGLPNYWDNDDDNDGLYTYYEMADLDGDHNPSDAVNTDGYPTVNPNSSWVDLVPNYLDVDDDGDGILTIYEFADPNHDGNPNDALNTDAVAPPGNTSVQTDSIPNYLDVDDDGDGYQTWEFIEGGPGFVNYPSPGSPYTLDDDSNGIPNYLDYNDSNYQPIELTGPFSFQEYSDLIGDKRYELSNHLGNVLIVINDKKIPFHPEKNYTHHFNADIIAYNDYYPFGSLVPNRHGSNSDYRYGFQGQEKDDEIKGEGNSVNFNFRMHDPRIGRFFASDPLFKSYPQLSPYTFSGNRVFDAIELEGLEPHILFSSLTDAAMNFGEQYNGYSIRTGKEVGTQFYKIQDKDGIIKYAYTNPVYGVKDPSGKNEHSQVRVLQSNDKPKEAEYVGDGHTHAFDNNMIKQTLFTKGKYSNRSYDENSTPKEVERLQKYKLGVMYEYYFNEGSNAPSESFNGDDYVWEYQITRLGENFIRSYLFTPSGLVYSVKSVDGKPVWEVMKYMSGCNPSDTNSVTRMNDVSPDHEPVVPPSSDENKVDPNQD</sequence>
<dbReference type="RefSeq" id="WP_313324365.1">
    <property type="nucleotide sequence ID" value="NZ_CP134878.1"/>
</dbReference>
<dbReference type="Pfam" id="PF02412">
    <property type="entry name" value="TSP_3"/>
    <property type="match status" value="2"/>
</dbReference>
<feature type="domain" description="DUF6443" evidence="3">
    <location>
        <begin position="327"/>
        <end position="392"/>
    </location>
</feature>
<dbReference type="EMBL" id="CP134878">
    <property type="protein sequence ID" value="WNM19473.1"/>
    <property type="molecule type" value="Genomic_DNA"/>
</dbReference>
<accession>A0AA96J3M3</accession>
<gene>
    <name evidence="5" type="ORF">RN605_09210</name>
    <name evidence="4" type="ORF">RN608_02040</name>
</gene>
<evidence type="ECO:0000313" key="5">
    <source>
        <dbReference type="EMBL" id="WNM20862.1"/>
    </source>
</evidence>
<feature type="region of interest" description="Disordered" evidence="2">
    <location>
        <begin position="3856"/>
        <end position="3890"/>
    </location>
</feature>
<protein>
    <submittedName>
        <fullName evidence="4">DUF4329 domain-containing protein</fullName>
    </submittedName>
</protein>
<dbReference type="InterPro" id="IPR018247">
    <property type="entry name" value="EF_Hand_1_Ca_BS"/>
</dbReference>
<evidence type="ECO:0000256" key="1">
    <source>
        <dbReference type="ARBA" id="ARBA00022729"/>
    </source>
</evidence>
<feature type="compositionally biased region" description="Basic and acidic residues" evidence="2">
    <location>
        <begin position="3881"/>
        <end position="3890"/>
    </location>
</feature>
<dbReference type="PROSITE" id="PS51234">
    <property type="entry name" value="TSP3"/>
    <property type="match status" value="1"/>
</dbReference>
<dbReference type="EMBL" id="CP134890">
    <property type="protein sequence ID" value="WNM20862.1"/>
    <property type="molecule type" value="Genomic_DNA"/>
</dbReference>
<dbReference type="KEGG" id="fcj:RN605_09210"/>
<accession>A0AA96EVQ8</accession>
<evidence type="ECO:0000313" key="6">
    <source>
        <dbReference type="Proteomes" id="UP001304515"/>
    </source>
</evidence>
<evidence type="ECO:0000259" key="3">
    <source>
        <dbReference type="Pfam" id="PF20041"/>
    </source>
</evidence>
<dbReference type="Pfam" id="PF20041">
    <property type="entry name" value="DUF6443"/>
    <property type="match status" value="1"/>
</dbReference>
<dbReference type="InterPro" id="IPR022385">
    <property type="entry name" value="Rhs_assc_core"/>
</dbReference>
<feature type="compositionally biased region" description="Polar residues" evidence="2">
    <location>
        <begin position="3856"/>
        <end position="3866"/>
    </location>
</feature>
<dbReference type="PROSITE" id="PS51257">
    <property type="entry name" value="PROKAR_LIPOPROTEIN"/>
    <property type="match status" value="1"/>
</dbReference>
<dbReference type="InterPro" id="IPR028974">
    <property type="entry name" value="TSP_type-3_rpt"/>
</dbReference>
<evidence type="ECO:0000256" key="2">
    <source>
        <dbReference type="SAM" id="MobiDB-lite"/>
    </source>
</evidence>